<evidence type="ECO:0000313" key="3">
    <source>
        <dbReference type="Proteomes" id="UP000518887"/>
    </source>
</evidence>
<evidence type="ECO:0000313" key="2">
    <source>
        <dbReference type="EMBL" id="MBB5226171.1"/>
    </source>
</evidence>
<accession>A0A7W8LM55</accession>
<dbReference type="InterPro" id="IPR007607">
    <property type="entry name" value="BacA/B"/>
</dbReference>
<organism evidence="2 3">
    <name type="scientific">Treponema ruminis</name>
    <dbReference type="NCBI Taxonomy" id="744515"/>
    <lineage>
        <taxon>Bacteria</taxon>
        <taxon>Pseudomonadati</taxon>
        <taxon>Spirochaetota</taxon>
        <taxon>Spirochaetia</taxon>
        <taxon>Spirochaetales</taxon>
        <taxon>Treponemataceae</taxon>
        <taxon>Treponema</taxon>
    </lineage>
</organism>
<dbReference type="EMBL" id="JACHFQ010000004">
    <property type="protein sequence ID" value="MBB5226171.1"/>
    <property type="molecule type" value="Genomic_DNA"/>
</dbReference>
<dbReference type="Proteomes" id="UP000518887">
    <property type="component" value="Unassembled WGS sequence"/>
</dbReference>
<dbReference type="PANTHER" id="PTHR35024:SF4">
    <property type="entry name" value="POLYMER-FORMING CYTOSKELETAL PROTEIN"/>
    <property type="match status" value="1"/>
</dbReference>
<evidence type="ECO:0000256" key="1">
    <source>
        <dbReference type="ARBA" id="ARBA00044755"/>
    </source>
</evidence>
<reference evidence="2 3" key="1">
    <citation type="submission" date="2020-08" db="EMBL/GenBank/DDBJ databases">
        <title>Genomic Encyclopedia of Type Strains, Phase IV (KMG-IV): sequencing the most valuable type-strain genomes for metagenomic binning, comparative biology and taxonomic classification.</title>
        <authorList>
            <person name="Goeker M."/>
        </authorList>
    </citation>
    <scope>NUCLEOTIDE SEQUENCE [LARGE SCALE GENOMIC DNA]</scope>
    <source>
        <strain evidence="2 3">DSM 103462</strain>
    </source>
</reference>
<keyword evidence="3" id="KW-1185">Reference proteome</keyword>
<gene>
    <name evidence="2" type="ORF">HNP76_001539</name>
</gene>
<comment type="similarity">
    <text evidence="1">Belongs to the bactofilin family.</text>
</comment>
<dbReference type="PANTHER" id="PTHR35024">
    <property type="entry name" value="HYPOTHETICAL CYTOSOLIC PROTEIN"/>
    <property type="match status" value="1"/>
</dbReference>
<dbReference type="RefSeq" id="WP_184659174.1">
    <property type="nucleotide sequence ID" value="NZ_CP031518.1"/>
</dbReference>
<dbReference type="AlphaFoldDB" id="A0A7W8LM55"/>
<comment type="caution">
    <text evidence="2">The sequence shown here is derived from an EMBL/GenBank/DDBJ whole genome shotgun (WGS) entry which is preliminary data.</text>
</comment>
<sequence>MFDVKDSDFFDVEEEDFDTILASDINFRGTIRFTKPFMIRGTVTGAIDATSDLVVDTNAVVTAGINASRVLVRGKVEGDITAKDLVFVTATGSVSGDIISKEVVLEPGAHFSGKCTMTGE</sequence>
<protein>
    <submittedName>
        <fullName evidence="2">Cytoskeletal protein CcmA (Bactofilin family)</fullName>
    </submittedName>
</protein>
<dbReference type="Pfam" id="PF04519">
    <property type="entry name" value="Bactofilin"/>
    <property type="match status" value="1"/>
</dbReference>
<proteinExistence type="inferred from homology"/>
<name>A0A7W8LM55_9SPIR</name>